<evidence type="ECO:0000256" key="9">
    <source>
        <dbReference type="PIRSR" id="PIRSR614732-1"/>
    </source>
</evidence>
<keyword evidence="6 11" id="KW-0665">Pyrimidine biosynthesis</keyword>
<dbReference type="SMART" id="SM00934">
    <property type="entry name" value="OMPdecase"/>
    <property type="match status" value="1"/>
</dbReference>
<accession>A0A8B2P0F3</accession>
<dbReference type="EC" id="4.1.1.23" evidence="3 11"/>
<comment type="catalytic activity">
    <reaction evidence="8 11">
        <text>orotidine 5'-phosphate + H(+) = UMP + CO2</text>
        <dbReference type="Rhea" id="RHEA:11596"/>
        <dbReference type="ChEBI" id="CHEBI:15378"/>
        <dbReference type="ChEBI" id="CHEBI:16526"/>
        <dbReference type="ChEBI" id="CHEBI:57538"/>
        <dbReference type="ChEBI" id="CHEBI:57865"/>
        <dbReference type="EC" id="4.1.1.23"/>
    </reaction>
</comment>
<dbReference type="NCBIfam" id="TIGR01740">
    <property type="entry name" value="pyrF"/>
    <property type="match status" value="1"/>
</dbReference>
<feature type="active site" description="For OMPdecase activity" evidence="9">
    <location>
        <position position="66"/>
    </location>
</feature>
<evidence type="ECO:0000256" key="8">
    <source>
        <dbReference type="ARBA" id="ARBA00049157"/>
    </source>
</evidence>
<comment type="caution">
    <text evidence="13">The sequence shown here is derived from an EMBL/GenBank/DDBJ whole genome shotgun (WGS) entry which is preliminary data.</text>
</comment>
<dbReference type="CDD" id="cd04725">
    <property type="entry name" value="OMP_decarboxylase_like"/>
    <property type="match status" value="1"/>
</dbReference>
<dbReference type="EMBL" id="QHHQ01000001">
    <property type="protein sequence ID" value="RAI03444.1"/>
    <property type="molecule type" value="Genomic_DNA"/>
</dbReference>
<dbReference type="InterPro" id="IPR014732">
    <property type="entry name" value="OMPdecase"/>
</dbReference>
<dbReference type="InterPro" id="IPR018089">
    <property type="entry name" value="OMPdecase_AS"/>
</dbReference>
<keyword evidence="7 11" id="KW-0456">Lyase</keyword>
<feature type="binding site" evidence="10">
    <location>
        <position position="206"/>
    </location>
    <ligand>
        <name>substrate</name>
    </ligand>
</feature>
<dbReference type="OrthoDB" id="9806203at2"/>
<comment type="pathway">
    <text evidence="2 11">Pyrimidine metabolism; UMP biosynthesis via de novo pathway; UMP from orotate: step 2/2.</text>
</comment>
<organism evidence="13 14">
    <name type="scientific">Acuticoccus sediminis</name>
    <dbReference type="NCBI Taxonomy" id="2184697"/>
    <lineage>
        <taxon>Bacteria</taxon>
        <taxon>Pseudomonadati</taxon>
        <taxon>Pseudomonadota</taxon>
        <taxon>Alphaproteobacteria</taxon>
        <taxon>Hyphomicrobiales</taxon>
        <taxon>Amorphaceae</taxon>
        <taxon>Acuticoccus</taxon>
    </lineage>
</organism>
<feature type="binding site" evidence="10">
    <location>
        <position position="185"/>
    </location>
    <ligand>
        <name>substrate</name>
    </ligand>
</feature>
<comment type="similarity">
    <text evidence="11">Belongs to the OMP decarboxylase family.</text>
</comment>
<dbReference type="GO" id="GO:0044205">
    <property type="term" value="P:'de novo' UMP biosynthetic process"/>
    <property type="evidence" value="ECO:0007669"/>
    <property type="project" value="UniProtKB-UniPathway"/>
</dbReference>
<dbReference type="Gene3D" id="3.20.20.70">
    <property type="entry name" value="Aldolase class I"/>
    <property type="match status" value="1"/>
</dbReference>
<dbReference type="AlphaFoldDB" id="A0A8B2P0F3"/>
<dbReference type="UniPathway" id="UPA00070">
    <property type="reaction ID" value="UER00120"/>
</dbReference>
<proteinExistence type="inferred from homology"/>
<name>A0A8B2P0F3_9HYPH</name>
<dbReference type="PANTHER" id="PTHR32119">
    <property type="entry name" value="OROTIDINE 5'-PHOSPHATE DECARBOXYLASE"/>
    <property type="match status" value="1"/>
</dbReference>
<feature type="binding site" evidence="10">
    <location>
        <position position="15"/>
    </location>
    <ligand>
        <name>substrate</name>
    </ligand>
</feature>
<feature type="active site" description="For OMPdecase activity" evidence="9">
    <location>
        <position position="69"/>
    </location>
</feature>
<evidence type="ECO:0000256" key="6">
    <source>
        <dbReference type="ARBA" id="ARBA00022975"/>
    </source>
</evidence>
<feature type="domain" description="Orotidine 5'-phosphate decarboxylase" evidence="12">
    <location>
        <begin position="9"/>
        <end position="221"/>
    </location>
</feature>
<feature type="binding site" evidence="10">
    <location>
        <position position="37"/>
    </location>
    <ligand>
        <name>substrate</name>
    </ligand>
</feature>
<comment type="function">
    <text evidence="1">Catalyzes the decarboxylation of orotidine 5'-monophosphate (OMP) to uridine 5'-monophosphate (UMP).</text>
</comment>
<dbReference type="SUPFAM" id="SSF51366">
    <property type="entry name" value="Ribulose-phoshate binding barrel"/>
    <property type="match status" value="1"/>
</dbReference>
<evidence type="ECO:0000259" key="12">
    <source>
        <dbReference type="SMART" id="SM00934"/>
    </source>
</evidence>
<evidence type="ECO:0000256" key="5">
    <source>
        <dbReference type="ARBA" id="ARBA00022793"/>
    </source>
</evidence>
<feature type="binding site" evidence="10">
    <location>
        <position position="176"/>
    </location>
    <ligand>
        <name>substrate</name>
    </ligand>
</feature>
<evidence type="ECO:0000256" key="1">
    <source>
        <dbReference type="ARBA" id="ARBA00002356"/>
    </source>
</evidence>
<keyword evidence="14" id="KW-1185">Reference proteome</keyword>
<dbReference type="PROSITE" id="PS00156">
    <property type="entry name" value="OMPDECASE"/>
    <property type="match status" value="1"/>
</dbReference>
<dbReference type="Proteomes" id="UP000249590">
    <property type="component" value="Unassembled WGS sequence"/>
</dbReference>
<evidence type="ECO:0000256" key="11">
    <source>
        <dbReference type="RuleBase" id="RU000512"/>
    </source>
</evidence>
<evidence type="ECO:0000256" key="7">
    <source>
        <dbReference type="ARBA" id="ARBA00023239"/>
    </source>
</evidence>
<dbReference type="InterPro" id="IPR013785">
    <property type="entry name" value="Aldolase_TIM"/>
</dbReference>
<evidence type="ECO:0000256" key="2">
    <source>
        <dbReference type="ARBA" id="ARBA00004861"/>
    </source>
</evidence>
<dbReference type="Pfam" id="PF00215">
    <property type="entry name" value="OMPdecase"/>
    <property type="match status" value="1"/>
</dbReference>
<keyword evidence="5 11" id="KW-0210">Decarboxylase</keyword>
<sequence length="232" mass="23840">MKFRAAEDRLILALDVQDRAAAERLVEATDGIVGVYKVGLEFAMAGGLAFAGEMARAGRSIFLDMKLLDIPNTVAGATRSAGALGVDFLTVHAYPQALRAAVSARPEGLAVVAVTVLTSLADADLKEAGYATKVDRLVSERIASAAAAGADAIVCAPFEATAAKRSGLTVITPGVRLADDPSGDQKRVSTPQAAIMAGADAIVVGRPINAAPDPREAAIRYRDAITEALGAL</sequence>
<evidence type="ECO:0000256" key="3">
    <source>
        <dbReference type="ARBA" id="ARBA00012321"/>
    </source>
</evidence>
<evidence type="ECO:0000313" key="14">
    <source>
        <dbReference type="Proteomes" id="UP000249590"/>
    </source>
</evidence>
<dbReference type="GO" id="GO:0006207">
    <property type="term" value="P:'de novo' pyrimidine nucleobase biosynthetic process"/>
    <property type="evidence" value="ECO:0007669"/>
    <property type="project" value="InterPro"/>
</dbReference>
<protein>
    <recommendedName>
        <fullName evidence="4 11">Orotidine 5'-phosphate decarboxylase</fullName>
        <ecNumber evidence="3 11">4.1.1.23</ecNumber>
    </recommendedName>
</protein>
<gene>
    <name evidence="13" type="ORF">DLJ53_02745</name>
</gene>
<dbReference type="NCBIfam" id="NF001273">
    <property type="entry name" value="PRK00230.1"/>
    <property type="match status" value="1"/>
</dbReference>
<evidence type="ECO:0000256" key="10">
    <source>
        <dbReference type="PIRSR" id="PIRSR614732-2"/>
    </source>
</evidence>
<reference evidence="13 14" key="1">
    <citation type="submission" date="2018-05" db="EMBL/GenBank/DDBJ databases">
        <title>Acuticoccus sediminis sp. nov., isolated from deep-sea sediment of Indian Ocean.</title>
        <authorList>
            <person name="Liu X."/>
            <person name="Lai Q."/>
            <person name="Du Y."/>
            <person name="Sun F."/>
            <person name="Zhang X."/>
            <person name="Wang S."/>
            <person name="Shao Z."/>
        </authorList>
    </citation>
    <scope>NUCLEOTIDE SEQUENCE [LARGE SCALE GENOMIC DNA]</scope>
    <source>
        <strain evidence="13 14">PTG4-2</strain>
    </source>
</reference>
<feature type="active site" description="For OMPdecase activity" evidence="9">
    <location>
        <position position="64"/>
    </location>
</feature>
<dbReference type="PANTHER" id="PTHR32119:SF2">
    <property type="entry name" value="OROTIDINE 5'-PHOSPHATE DECARBOXYLASE"/>
    <property type="match status" value="1"/>
</dbReference>
<evidence type="ECO:0000313" key="13">
    <source>
        <dbReference type="EMBL" id="RAI03444.1"/>
    </source>
</evidence>
<dbReference type="InterPro" id="IPR001754">
    <property type="entry name" value="OMPdeCOase_dom"/>
</dbReference>
<feature type="binding site" evidence="10">
    <location>
        <position position="205"/>
    </location>
    <ligand>
        <name>substrate</name>
    </ligand>
</feature>
<dbReference type="GO" id="GO:0005829">
    <property type="term" value="C:cytosol"/>
    <property type="evidence" value="ECO:0007669"/>
    <property type="project" value="TreeGrafter"/>
</dbReference>
<dbReference type="RefSeq" id="WP_111342140.1">
    <property type="nucleotide sequence ID" value="NZ_QHHQ01000001.1"/>
</dbReference>
<dbReference type="GO" id="GO:0004590">
    <property type="term" value="F:orotidine-5'-phosphate decarboxylase activity"/>
    <property type="evidence" value="ECO:0007669"/>
    <property type="project" value="UniProtKB-EC"/>
</dbReference>
<evidence type="ECO:0000256" key="4">
    <source>
        <dbReference type="ARBA" id="ARBA00021923"/>
    </source>
</evidence>
<dbReference type="InterPro" id="IPR011060">
    <property type="entry name" value="RibuloseP-bd_barrel"/>
</dbReference>
<feature type="binding site" evidence="10">
    <location>
        <position position="118"/>
    </location>
    <ligand>
        <name>substrate</name>
    </ligand>
</feature>